<evidence type="ECO:0000313" key="2">
    <source>
        <dbReference type="EnsemblPlants" id="Pp3c8_23110V3.1"/>
    </source>
</evidence>
<evidence type="ECO:0000313" key="3">
    <source>
        <dbReference type="Proteomes" id="UP000006727"/>
    </source>
</evidence>
<accession>A0A2K1K8G2</accession>
<dbReference type="InParanoid" id="A0A2K1K8G2"/>
<reference evidence="1 3" key="2">
    <citation type="journal article" date="2018" name="Plant J.">
        <title>The Physcomitrella patens chromosome-scale assembly reveals moss genome structure and evolution.</title>
        <authorList>
            <person name="Lang D."/>
            <person name="Ullrich K.K."/>
            <person name="Murat F."/>
            <person name="Fuchs J."/>
            <person name="Jenkins J."/>
            <person name="Haas F.B."/>
            <person name="Piednoel M."/>
            <person name="Gundlach H."/>
            <person name="Van Bel M."/>
            <person name="Meyberg R."/>
            <person name="Vives C."/>
            <person name="Morata J."/>
            <person name="Symeonidi A."/>
            <person name="Hiss M."/>
            <person name="Muchero W."/>
            <person name="Kamisugi Y."/>
            <person name="Saleh O."/>
            <person name="Blanc G."/>
            <person name="Decker E.L."/>
            <person name="van Gessel N."/>
            <person name="Grimwood J."/>
            <person name="Hayes R.D."/>
            <person name="Graham S.W."/>
            <person name="Gunter L.E."/>
            <person name="McDaniel S.F."/>
            <person name="Hoernstein S.N.W."/>
            <person name="Larsson A."/>
            <person name="Li F.W."/>
            <person name="Perroud P.F."/>
            <person name="Phillips J."/>
            <person name="Ranjan P."/>
            <person name="Rokshar D.S."/>
            <person name="Rothfels C.J."/>
            <person name="Schneider L."/>
            <person name="Shu S."/>
            <person name="Stevenson D.W."/>
            <person name="Thummler F."/>
            <person name="Tillich M."/>
            <person name="Villarreal Aguilar J.C."/>
            <person name="Widiez T."/>
            <person name="Wong G.K."/>
            <person name="Wymore A."/>
            <person name="Zhang Y."/>
            <person name="Zimmer A.D."/>
            <person name="Quatrano R.S."/>
            <person name="Mayer K.F.X."/>
            <person name="Goodstein D."/>
            <person name="Casacuberta J.M."/>
            <person name="Vandepoele K."/>
            <person name="Reski R."/>
            <person name="Cuming A.C."/>
            <person name="Tuskan G.A."/>
            <person name="Maumus F."/>
            <person name="Salse J."/>
            <person name="Schmutz J."/>
            <person name="Rensing S.A."/>
        </authorList>
    </citation>
    <scope>NUCLEOTIDE SEQUENCE [LARGE SCALE GENOMIC DNA]</scope>
    <source>
        <strain evidence="2 3">cv. Gransden 2004</strain>
    </source>
</reference>
<reference evidence="2" key="3">
    <citation type="submission" date="2020-12" db="UniProtKB">
        <authorList>
            <consortium name="EnsemblPlants"/>
        </authorList>
    </citation>
    <scope>IDENTIFICATION</scope>
</reference>
<dbReference type="AlphaFoldDB" id="A0A2K1K8G2"/>
<dbReference type="EnsemblPlants" id="Pp3c8_23110V3.1">
    <property type="protein sequence ID" value="Pp3c8_23110V3.1"/>
    <property type="gene ID" value="Pp3c8_23110"/>
</dbReference>
<dbReference type="PaxDb" id="3218-PP1S493_1V6.1"/>
<dbReference type="Gramene" id="Pp3c8_23110V3.2">
    <property type="protein sequence ID" value="Pp3c8_23110V3.2"/>
    <property type="gene ID" value="Pp3c8_23110"/>
</dbReference>
<dbReference type="Proteomes" id="UP000006727">
    <property type="component" value="Chromosome 8"/>
</dbReference>
<dbReference type="EMBL" id="ABEU02000008">
    <property type="protein sequence ID" value="PNR50064.1"/>
    <property type="molecule type" value="Genomic_DNA"/>
</dbReference>
<name>A0A2K1K8G2_PHYPA</name>
<dbReference type="EnsemblPlants" id="Pp3c8_23110V3.2">
    <property type="protein sequence ID" value="Pp3c8_23110V3.2"/>
    <property type="gene ID" value="Pp3c8_23110"/>
</dbReference>
<evidence type="ECO:0000313" key="1">
    <source>
        <dbReference type="EMBL" id="PNR50064.1"/>
    </source>
</evidence>
<gene>
    <name evidence="1" type="ORF">PHYPA_011961</name>
</gene>
<dbReference type="Gramene" id="Pp3c8_23110V3.1">
    <property type="protein sequence ID" value="Pp3c8_23110V3.1"/>
    <property type="gene ID" value="Pp3c8_23110"/>
</dbReference>
<reference evidence="1 3" key="1">
    <citation type="journal article" date="2008" name="Science">
        <title>The Physcomitrella genome reveals evolutionary insights into the conquest of land by plants.</title>
        <authorList>
            <person name="Rensing S."/>
            <person name="Lang D."/>
            <person name="Zimmer A."/>
            <person name="Terry A."/>
            <person name="Salamov A."/>
            <person name="Shapiro H."/>
            <person name="Nishiyama T."/>
            <person name="Perroud P.-F."/>
            <person name="Lindquist E."/>
            <person name="Kamisugi Y."/>
            <person name="Tanahashi T."/>
            <person name="Sakakibara K."/>
            <person name="Fujita T."/>
            <person name="Oishi K."/>
            <person name="Shin-I T."/>
            <person name="Kuroki Y."/>
            <person name="Toyoda A."/>
            <person name="Suzuki Y."/>
            <person name="Hashimoto A."/>
            <person name="Yamaguchi K."/>
            <person name="Sugano A."/>
            <person name="Kohara Y."/>
            <person name="Fujiyama A."/>
            <person name="Anterola A."/>
            <person name="Aoki S."/>
            <person name="Ashton N."/>
            <person name="Barbazuk W.B."/>
            <person name="Barker E."/>
            <person name="Bennetzen J."/>
            <person name="Bezanilla M."/>
            <person name="Blankenship R."/>
            <person name="Cho S.H."/>
            <person name="Dutcher S."/>
            <person name="Estelle M."/>
            <person name="Fawcett J.A."/>
            <person name="Gundlach H."/>
            <person name="Hanada K."/>
            <person name="Heyl A."/>
            <person name="Hicks K.A."/>
            <person name="Hugh J."/>
            <person name="Lohr M."/>
            <person name="Mayer K."/>
            <person name="Melkozernov A."/>
            <person name="Murata T."/>
            <person name="Nelson D."/>
            <person name="Pils B."/>
            <person name="Prigge M."/>
            <person name="Reiss B."/>
            <person name="Renner T."/>
            <person name="Rombauts S."/>
            <person name="Rushton P."/>
            <person name="Sanderfoot A."/>
            <person name="Schween G."/>
            <person name="Shiu S.-H."/>
            <person name="Stueber K."/>
            <person name="Theodoulou F.L."/>
            <person name="Tu H."/>
            <person name="Van de Peer Y."/>
            <person name="Verrier P.J."/>
            <person name="Waters E."/>
            <person name="Wood A."/>
            <person name="Yang L."/>
            <person name="Cove D."/>
            <person name="Cuming A."/>
            <person name="Hasebe M."/>
            <person name="Lucas S."/>
            <person name="Mishler D.B."/>
            <person name="Reski R."/>
            <person name="Grigoriev I."/>
            <person name="Quatrano R.S."/>
            <person name="Boore J.L."/>
        </authorList>
    </citation>
    <scope>NUCLEOTIDE SEQUENCE [LARGE SCALE GENOMIC DNA]</scope>
    <source>
        <strain evidence="2 3">cv. Gransden 2004</strain>
    </source>
</reference>
<protein>
    <submittedName>
        <fullName evidence="1 2">Uncharacterized protein</fullName>
    </submittedName>
</protein>
<proteinExistence type="predicted"/>
<organism evidence="1">
    <name type="scientific">Physcomitrium patens</name>
    <name type="common">Spreading-leaved earth moss</name>
    <name type="synonym">Physcomitrella patens</name>
    <dbReference type="NCBI Taxonomy" id="3218"/>
    <lineage>
        <taxon>Eukaryota</taxon>
        <taxon>Viridiplantae</taxon>
        <taxon>Streptophyta</taxon>
        <taxon>Embryophyta</taxon>
        <taxon>Bryophyta</taxon>
        <taxon>Bryophytina</taxon>
        <taxon>Bryopsida</taxon>
        <taxon>Funariidae</taxon>
        <taxon>Funariales</taxon>
        <taxon>Funariaceae</taxon>
        <taxon>Physcomitrium</taxon>
    </lineage>
</organism>
<sequence>MPSGAAGGVLCFRYNGAAIEADVVDCDITRSAGVLVDRRQCS</sequence>
<keyword evidence="3" id="KW-1185">Reference proteome</keyword>